<evidence type="ECO:0000313" key="10">
    <source>
        <dbReference type="Proteomes" id="UP000462271"/>
    </source>
</evidence>
<keyword evidence="3 5" id="KW-0732">Signal</keyword>
<dbReference type="GO" id="GO:0043709">
    <property type="term" value="P:cell adhesion involved in single-species biofilm formation"/>
    <property type="evidence" value="ECO:0007669"/>
    <property type="project" value="TreeGrafter"/>
</dbReference>
<evidence type="ECO:0000313" key="9">
    <source>
        <dbReference type="Proteomes" id="UP000430081"/>
    </source>
</evidence>
<dbReference type="InterPro" id="IPR036937">
    <property type="entry name" value="Adhesion_dom_fimbrial_sf"/>
</dbReference>
<evidence type="ECO:0000259" key="6">
    <source>
        <dbReference type="Pfam" id="PF00419"/>
    </source>
</evidence>
<comment type="caution">
    <text evidence="8">The sequence shown here is derived from an EMBL/GenBank/DDBJ whole genome shotgun (WGS) entry which is preliminary data.</text>
</comment>
<sequence length="202" mass="21156">MKLKVIATLITTVVIGGSFSSNFAFAGTQSASLTVNSNLTAGTCAAALLNTDDTQISKVEFGDVYISELAAKSKVKAFKIRFSGCAGLPQKSASVILRPRTGGCAGPNSTTSNFANYISTSNGGASKASVEVWTTKTPEANGSQQFNCIQRNVVNVDLSTASTTQPFDFDLSARMAIVPGFSISDVTPGDFESYAVFVITYQ</sequence>
<evidence type="ECO:0000313" key="7">
    <source>
        <dbReference type="EMBL" id="MWK99755.1"/>
    </source>
</evidence>
<reference evidence="9 10" key="1">
    <citation type="submission" date="2019-12" db="EMBL/GenBank/DDBJ databases">
        <title>Enteriobacteria Tanzani isolates_10432.</title>
        <authorList>
            <person name="Subbiah M."/>
            <person name="Call D."/>
        </authorList>
    </citation>
    <scope>NUCLEOTIDE SEQUENCE [LARGE SCALE GENOMIC DNA]</scope>
    <source>
        <strain evidence="8 9">10432wG7</strain>
        <strain evidence="7 10">10432wG8</strain>
    </source>
</reference>
<dbReference type="InterPro" id="IPR008966">
    <property type="entry name" value="Adhesion_dom_sf"/>
</dbReference>
<organism evidence="8 9">
    <name type="scientific">Escherichia coli</name>
    <dbReference type="NCBI Taxonomy" id="562"/>
    <lineage>
        <taxon>Bacteria</taxon>
        <taxon>Pseudomonadati</taxon>
        <taxon>Pseudomonadota</taxon>
        <taxon>Gammaproteobacteria</taxon>
        <taxon>Enterobacterales</taxon>
        <taxon>Enterobacteriaceae</taxon>
        <taxon>Escherichia</taxon>
    </lineage>
</organism>
<name>A0A6D0DFD2_ECOLX</name>
<dbReference type="Gene3D" id="2.60.40.1090">
    <property type="entry name" value="Fimbrial-type adhesion domain"/>
    <property type="match status" value="1"/>
</dbReference>
<evidence type="ECO:0000256" key="4">
    <source>
        <dbReference type="ARBA" id="ARBA00023263"/>
    </source>
</evidence>
<dbReference type="PANTHER" id="PTHR33420:SF12">
    <property type="entry name" value="FIMBRIN-LIKE PROTEIN FIMI-RELATED"/>
    <property type="match status" value="1"/>
</dbReference>
<comment type="similarity">
    <text evidence="2">Belongs to the fimbrial protein family.</text>
</comment>
<feature type="signal peptide" evidence="5">
    <location>
        <begin position="1"/>
        <end position="26"/>
    </location>
</feature>
<protein>
    <submittedName>
        <fullName evidence="8">Fimbrial protein</fullName>
    </submittedName>
</protein>
<dbReference type="Proteomes" id="UP000430081">
    <property type="component" value="Unassembled WGS sequence"/>
</dbReference>
<dbReference type="Pfam" id="PF00419">
    <property type="entry name" value="Fimbrial"/>
    <property type="match status" value="1"/>
</dbReference>
<evidence type="ECO:0000256" key="2">
    <source>
        <dbReference type="ARBA" id="ARBA00006671"/>
    </source>
</evidence>
<dbReference type="SUPFAM" id="SSF49401">
    <property type="entry name" value="Bacterial adhesins"/>
    <property type="match status" value="1"/>
</dbReference>
<dbReference type="GO" id="GO:0009289">
    <property type="term" value="C:pilus"/>
    <property type="evidence" value="ECO:0007669"/>
    <property type="project" value="UniProtKB-SubCell"/>
</dbReference>
<evidence type="ECO:0000256" key="5">
    <source>
        <dbReference type="SAM" id="SignalP"/>
    </source>
</evidence>
<dbReference type="PANTHER" id="PTHR33420">
    <property type="entry name" value="FIMBRIAL SUBUNIT ELFA-RELATED"/>
    <property type="match status" value="1"/>
</dbReference>
<feature type="chain" id="PRO_5040080278" evidence="5">
    <location>
        <begin position="27"/>
        <end position="202"/>
    </location>
</feature>
<accession>A0A6D0DFD2</accession>
<keyword evidence="4" id="KW-0281">Fimbrium</keyword>
<feature type="domain" description="Fimbrial-type adhesion" evidence="6">
    <location>
        <begin position="38"/>
        <end position="202"/>
    </location>
</feature>
<dbReference type="AlphaFoldDB" id="A0A6D0DFD2"/>
<comment type="subcellular location">
    <subcellularLocation>
        <location evidence="1">Fimbrium</location>
    </subcellularLocation>
</comment>
<dbReference type="RefSeq" id="WP_086259808.1">
    <property type="nucleotide sequence ID" value="NZ_CAJVBZ010000005.1"/>
</dbReference>
<proteinExistence type="inferred from homology"/>
<evidence type="ECO:0000256" key="3">
    <source>
        <dbReference type="ARBA" id="ARBA00022729"/>
    </source>
</evidence>
<dbReference type="EMBL" id="WTMQ01000003">
    <property type="protein sequence ID" value="MWL04251.1"/>
    <property type="molecule type" value="Genomic_DNA"/>
</dbReference>
<evidence type="ECO:0000256" key="1">
    <source>
        <dbReference type="ARBA" id="ARBA00004561"/>
    </source>
</evidence>
<dbReference type="EMBL" id="WTML01000129">
    <property type="protein sequence ID" value="MWK99755.1"/>
    <property type="molecule type" value="Genomic_DNA"/>
</dbReference>
<dbReference type="InterPro" id="IPR000259">
    <property type="entry name" value="Adhesion_dom_fimbrial"/>
</dbReference>
<gene>
    <name evidence="8" type="ORF">GQM13_12465</name>
    <name evidence="7" type="ORF">GQM21_21735</name>
</gene>
<dbReference type="InterPro" id="IPR050263">
    <property type="entry name" value="Bact_Fimbrial_Adh_Pro"/>
</dbReference>
<dbReference type="Proteomes" id="UP000462271">
    <property type="component" value="Unassembled WGS sequence"/>
</dbReference>
<evidence type="ECO:0000313" key="8">
    <source>
        <dbReference type="EMBL" id="MWL04251.1"/>
    </source>
</evidence>